<evidence type="ECO:0000256" key="2">
    <source>
        <dbReference type="ARBA" id="ARBA00022670"/>
    </source>
</evidence>
<keyword evidence="2 8" id="KW-0645">Protease</keyword>
<dbReference type="Proteomes" id="UP000305198">
    <property type="component" value="Unassembled WGS sequence"/>
</dbReference>
<accession>A0A4V5NK60</accession>
<evidence type="ECO:0000256" key="6">
    <source>
        <dbReference type="ARBA" id="ARBA00023125"/>
    </source>
</evidence>
<dbReference type="GO" id="GO:0003697">
    <property type="term" value="F:single-stranded DNA binding"/>
    <property type="evidence" value="ECO:0007669"/>
    <property type="project" value="InterPro"/>
</dbReference>
<keyword evidence="7" id="KW-0456">Lyase</keyword>
<dbReference type="EC" id="3.4.-.-" evidence="8"/>
<dbReference type="EMBL" id="SWAV01000005">
    <property type="protein sequence ID" value="TKA90407.1"/>
    <property type="molecule type" value="Genomic_DNA"/>
</dbReference>
<dbReference type="PANTHER" id="PTHR13604">
    <property type="entry name" value="DC12-RELATED"/>
    <property type="match status" value="1"/>
</dbReference>
<name>A0A4V5NK60_9GAMM</name>
<dbReference type="PANTHER" id="PTHR13604:SF0">
    <property type="entry name" value="ABASIC SITE PROCESSING PROTEIN HMCES"/>
    <property type="match status" value="1"/>
</dbReference>
<keyword evidence="5" id="KW-0190">Covalent protein-DNA linkage</keyword>
<dbReference type="GO" id="GO:0006508">
    <property type="term" value="P:proteolysis"/>
    <property type="evidence" value="ECO:0007669"/>
    <property type="project" value="UniProtKB-KW"/>
</dbReference>
<dbReference type="Gene3D" id="3.90.1680.10">
    <property type="entry name" value="SOS response associated peptidase-like"/>
    <property type="match status" value="1"/>
</dbReference>
<sequence length="232" mass="26286">MCGRFAQYRIAWEYLEPIGLQLPLVGGVDPEPIGRYNVAPRSRVRILHQDPDGLRWDLVPWGWEPFWAKGKRPPAINARGETAATGKFFKAIWTDGRCVIPADGWYEWVQLDPNDKKSKQPYYIRRRDQAPMYFAGIGQFRRDGSEPRDGDGFVIITADSDQGMVDIHDRRPVVLSPECAASWLNPELPAVEAEEIIHRHSEPVDAFEWYPVGKAVGNVRNDGQGLIAKASF</sequence>
<comment type="caution">
    <text evidence="9">The sequence shown here is derived from an EMBL/GenBank/DDBJ whole genome shotgun (WGS) entry which is preliminary data.</text>
</comment>
<keyword evidence="4 8" id="KW-0378">Hydrolase</keyword>
<dbReference type="InterPro" id="IPR003738">
    <property type="entry name" value="SRAP"/>
</dbReference>
<comment type="similarity">
    <text evidence="1 8">Belongs to the SOS response-associated peptidase family.</text>
</comment>
<evidence type="ECO:0000256" key="7">
    <source>
        <dbReference type="ARBA" id="ARBA00023239"/>
    </source>
</evidence>
<protein>
    <recommendedName>
        <fullName evidence="8">Abasic site processing protein</fullName>
        <ecNumber evidence="8">3.4.-.-</ecNumber>
    </recommendedName>
</protein>
<evidence type="ECO:0000313" key="10">
    <source>
        <dbReference type="Proteomes" id="UP000305198"/>
    </source>
</evidence>
<dbReference type="GO" id="GO:0008233">
    <property type="term" value="F:peptidase activity"/>
    <property type="evidence" value="ECO:0007669"/>
    <property type="project" value="UniProtKB-KW"/>
</dbReference>
<proteinExistence type="inferred from homology"/>
<dbReference type="Pfam" id="PF02586">
    <property type="entry name" value="SRAP"/>
    <property type="match status" value="1"/>
</dbReference>
<reference evidence="9 10" key="1">
    <citation type="submission" date="2019-04" db="EMBL/GenBank/DDBJ databases">
        <title>Crypto-aerobic microbial life in anoxic (sulfidic) marine sediments.</title>
        <authorList>
            <person name="Bhattacharya S."/>
            <person name="Roy C."/>
            <person name="Mondal N."/>
            <person name="Sarkar J."/>
            <person name="Mandal S."/>
            <person name="Rameez M.J."/>
            <person name="Ghosh W."/>
        </authorList>
    </citation>
    <scope>NUCLEOTIDE SEQUENCE [LARGE SCALE GENOMIC DNA]</scope>
    <source>
        <strain evidence="9 10">SBBB</strain>
    </source>
</reference>
<dbReference type="GO" id="GO:0016829">
    <property type="term" value="F:lyase activity"/>
    <property type="evidence" value="ECO:0007669"/>
    <property type="project" value="UniProtKB-KW"/>
</dbReference>
<dbReference type="RefSeq" id="WP_136869959.1">
    <property type="nucleotide sequence ID" value="NZ_SWAV01000005.1"/>
</dbReference>
<evidence type="ECO:0000313" key="9">
    <source>
        <dbReference type="EMBL" id="TKA90407.1"/>
    </source>
</evidence>
<keyword evidence="6" id="KW-0238">DNA-binding</keyword>
<evidence type="ECO:0000256" key="8">
    <source>
        <dbReference type="RuleBase" id="RU364100"/>
    </source>
</evidence>
<organism evidence="9 10">
    <name type="scientific">Halopseudomonas bauzanensis</name>
    <dbReference type="NCBI Taxonomy" id="653930"/>
    <lineage>
        <taxon>Bacteria</taxon>
        <taxon>Pseudomonadati</taxon>
        <taxon>Pseudomonadota</taxon>
        <taxon>Gammaproteobacteria</taxon>
        <taxon>Pseudomonadales</taxon>
        <taxon>Pseudomonadaceae</taxon>
        <taxon>Halopseudomonas</taxon>
    </lineage>
</organism>
<gene>
    <name evidence="9" type="ORF">FA869_14940</name>
</gene>
<dbReference type="InterPro" id="IPR036590">
    <property type="entry name" value="SRAP-like"/>
</dbReference>
<dbReference type="SUPFAM" id="SSF143081">
    <property type="entry name" value="BB1717-like"/>
    <property type="match status" value="1"/>
</dbReference>
<dbReference type="AlphaFoldDB" id="A0A4V5NK60"/>
<evidence type="ECO:0000256" key="4">
    <source>
        <dbReference type="ARBA" id="ARBA00022801"/>
    </source>
</evidence>
<evidence type="ECO:0000256" key="1">
    <source>
        <dbReference type="ARBA" id="ARBA00008136"/>
    </source>
</evidence>
<dbReference type="GO" id="GO:0106300">
    <property type="term" value="P:protein-DNA covalent cross-linking repair"/>
    <property type="evidence" value="ECO:0007669"/>
    <property type="project" value="InterPro"/>
</dbReference>
<evidence type="ECO:0000256" key="5">
    <source>
        <dbReference type="ARBA" id="ARBA00023124"/>
    </source>
</evidence>
<keyword evidence="3" id="KW-0227">DNA damage</keyword>
<evidence type="ECO:0000256" key="3">
    <source>
        <dbReference type="ARBA" id="ARBA00022763"/>
    </source>
</evidence>